<dbReference type="CTD" id="91949"/>
<dbReference type="InterPro" id="IPR019335">
    <property type="entry name" value="COG7"/>
</dbReference>
<dbReference type="PANTHER" id="PTHR21443">
    <property type="entry name" value="CONSERVED OLIGOMERIC GOLGI COMPLEX COMPONENT 7"/>
    <property type="match status" value="1"/>
</dbReference>
<protein>
    <recommendedName>
        <fullName evidence="3">Conserved oligomeric Golgi complex subunit 7</fullName>
    </recommendedName>
    <alternativeName>
        <fullName evidence="8">Component of oligomeric Golgi complex 7</fullName>
    </alternativeName>
</protein>
<dbReference type="AlphaFoldDB" id="A0A8B7PC37"/>
<feature type="coiled-coil region" evidence="9">
    <location>
        <begin position="70"/>
        <end position="122"/>
    </location>
</feature>
<evidence type="ECO:0000313" key="10">
    <source>
        <dbReference type="Proteomes" id="UP000694843"/>
    </source>
</evidence>
<evidence type="ECO:0000256" key="1">
    <source>
        <dbReference type="ARBA" id="ARBA00004395"/>
    </source>
</evidence>
<dbReference type="RefSeq" id="XP_018023653.1">
    <property type="nucleotide sequence ID" value="XM_018168164.2"/>
</dbReference>
<comment type="subcellular location">
    <subcellularLocation>
        <location evidence="1">Golgi apparatus membrane</location>
        <topology evidence="1">Peripheral membrane protein</topology>
    </subcellularLocation>
</comment>
<accession>A0A8B7PC37</accession>
<evidence type="ECO:0000256" key="6">
    <source>
        <dbReference type="ARBA" id="ARBA00023034"/>
    </source>
</evidence>
<dbReference type="GO" id="GO:0017119">
    <property type="term" value="C:Golgi transport complex"/>
    <property type="evidence" value="ECO:0007669"/>
    <property type="project" value="InterPro"/>
</dbReference>
<comment type="similarity">
    <text evidence="2">Belongs to the COG7 family.</text>
</comment>
<evidence type="ECO:0000256" key="4">
    <source>
        <dbReference type="ARBA" id="ARBA00022448"/>
    </source>
</evidence>
<dbReference type="GO" id="GO:0006886">
    <property type="term" value="P:intracellular protein transport"/>
    <property type="evidence" value="ECO:0007669"/>
    <property type="project" value="InterPro"/>
</dbReference>
<keyword evidence="5" id="KW-0653">Protein transport</keyword>
<dbReference type="GO" id="GO:0000139">
    <property type="term" value="C:Golgi membrane"/>
    <property type="evidence" value="ECO:0007669"/>
    <property type="project" value="UniProtKB-SubCell"/>
</dbReference>
<evidence type="ECO:0000256" key="3">
    <source>
        <dbReference type="ARBA" id="ARBA00020984"/>
    </source>
</evidence>
<dbReference type="PANTHER" id="PTHR21443:SF0">
    <property type="entry name" value="CONSERVED OLIGOMERIC GOLGI COMPLEX SUBUNIT 7"/>
    <property type="match status" value="1"/>
</dbReference>
<dbReference type="GeneID" id="108679531"/>
<evidence type="ECO:0000256" key="5">
    <source>
        <dbReference type="ARBA" id="ARBA00022927"/>
    </source>
</evidence>
<name>A0A8B7PC37_HYAAZ</name>
<keyword evidence="4" id="KW-0813">Transport</keyword>
<organism evidence="10 11">
    <name type="scientific">Hyalella azteca</name>
    <name type="common">Amphipod</name>
    <dbReference type="NCBI Taxonomy" id="294128"/>
    <lineage>
        <taxon>Eukaryota</taxon>
        <taxon>Metazoa</taxon>
        <taxon>Ecdysozoa</taxon>
        <taxon>Arthropoda</taxon>
        <taxon>Crustacea</taxon>
        <taxon>Multicrustacea</taxon>
        <taxon>Malacostraca</taxon>
        <taxon>Eumalacostraca</taxon>
        <taxon>Peracarida</taxon>
        <taxon>Amphipoda</taxon>
        <taxon>Senticaudata</taxon>
        <taxon>Talitrida</taxon>
        <taxon>Talitroidea</taxon>
        <taxon>Hyalellidae</taxon>
        <taxon>Hyalella</taxon>
    </lineage>
</organism>
<keyword evidence="6" id="KW-0333">Golgi apparatus</keyword>
<keyword evidence="9" id="KW-0175">Coiled coil</keyword>
<dbReference type="GO" id="GO:0007030">
    <property type="term" value="P:Golgi organization"/>
    <property type="evidence" value="ECO:0007669"/>
    <property type="project" value="TreeGrafter"/>
</dbReference>
<keyword evidence="7" id="KW-0472">Membrane</keyword>
<keyword evidence="10" id="KW-1185">Reference proteome</keyword>
<evidence type="ECO:0000256" key="8">
    <source>
        <dbReference type="ARBA" id="ARBA00031345"/>
    </source>
</evidence>
<dbReference type="OMA" id="IPQLSVW"/>
<evidence type="ECO:0000313" key="11">
    <source>
        <dbReference type="RefSeq" id="XP_018023653.1"/>
    </source>
</evidence>
<evidence type="ECO:0000256" key="2">
    <source>
        <dbReference type="ARBA" id="ARBA00005831"/>
    </source>
</evidence>
<reference evidence="11" key="1">
    <citation type="submission" date="2025-08" db="UniProtKB">
        <authorList>
            <consortium name="RefSeq"/>
        </authorList>
    </citation>
    <scope>IDENTIFICATION</scope>
    <source>
        <tissue evidence="11">Whole organism</tissue>
    </source>
</reference>
<proteinExistence type="inferred from homology"/>
<evidence type="ECO:0000256" key="9">
    <source>
        <dbReference type="SAM" id="Coils"/>
    </source>
</evidence>
<dbReference type="Proteomes" id="UP000694843">
    <property type="component" value="Unplaced"/>
</dbReference>
<dbReference type="KEGG" id="hazt:108679531"/>
<evidence type="ECO:0000256" key="7">
    <source>
        <dbReference type="ARBA" id="ARBA00023136"/>
    </source>
</evidence>
<sequence>MNLCSSLKWMKLPKSYNKSCVNAAFKTNFTIKGLEMDLTPFSAEEFDPKDWINNIFKGQEKNDKYASSLVMRLQLAIQEVNSSLEDTSQQLLSSLPRVVRDVESLGQEASLLKTQMESLMADVQKVNATEVSSSLDTLVKLESVKSRLALSAQALRQADNWTTLATEVEELLENGELEAAARKVVELQHCLSVLSQTPDSEDRADLLNNFQLRIEAMASPHVVEAFTQHNLSESIKYSGILRSVGRSSQALSYFHQCSLAALAAEWPKAVEADPLTSASLPCLAHYLDHLVEQLRKQVEWVSEVFSDCNARQVLSQLITAALTDLDPPIAQVIGAAVKLQEDPVLLLCNIRTTMDDFLVQAQHTLTSQETDSAADHEALTRAVYAPLGAQLAAYGQHESQALLGHLQADELECEELSETLLRVRQYCGKMAAQTDLAVSRCLKVSGLAACRGLVAGVADYMAGVLAVLAAARKAVATLDDSIAQDWTVFTSCLDLINTAGVVLQAVEECDECLERAFSAAEICWSLQPFKLSAPALLPLAEVATTKNYLQQIIESGGVLSDSLTKAREECRSCVTVGLQTISAPLQTHLKPVPSLPLWTSKLPHTLSSAFSPQEYVTQMGQYLLTLPQHLEPLLVSPSPALNRALQQVAPDHSKHAGQRAVSESEVSAADFLIGRVAQKTCQMFADAVLRIPMLEQHAHSQLITDIEYICNILEDLGVGSCRPLDHLLVLLKAAPQEFSSVSERLEDVSVRMIAAVRQMRDISAST</sequence>
<dbReference type="Pfam" id="PF10191">
    <property type="entry name" value="COG7"/>
    <property type="match status" value="2"/>
</dbReference>
<dbReference type="GO" id="GO:0006890">
    <property type="term" value="P:retrograde vesicle-mediated transport, Golgi to endoplasmic reticulum"/>
    <property type="evidence" value="ECO:0007669"/>
    <property type="project" value="TreeGrafter"/>
</dbReference>
<gene>
    <name evidence="11" type="primary">LOC108679531</name>
</gene>
<dbReference type="OrthoDB" id="245173at2759"/>